<organism evidence="1 2">
    <name type="scientific">Synechococcus phage ACG-2014g</name>
    <dbReference type="NCBI Taxonomy" id="1493512"/>
    <lineage>
        <taxon>Viruses</taxon>
        <taxon>Duplodnaviria</taxon>
        <taxon>Heunggongvirae</taxon>
        <taxon>Uroviricota</taxon>
        <taxon>Caudoviricetes</taxon>
        <taxon>Pantevenvirales</taxon>
        <taxon>Kyanoviridae</taxon>
        <taxon>Macariavirus</taxon>
        <taxon>Macariavirus tuscon14g</taxon>
    </lineage>
</organism>
<sequence>MAFYYPEGIFGPVCDVIRPEADIARDGRGALAEPDDREITLELDGDDDDYGPTNPVIIKRIRCKKRSDGTYYDCIYEWLNDTIFDDWERCIAPQAECYDWGDRSVRDLRLDEDFFIPDIGPDACFPFDPDINIRNNAFFSANGERVLMAARERSSPVTFPVSSRARFLISNNNVQASFAGTLSYLITDPSINLRVNGTSTRNWGNGSGAFGGFVFPNGGGDKYLAFGNPGTTPFSNAQVNRLATVTLNMDGFDTLVLEAIAGNENNGGERPNIDGEGLYVVWPNGNEDKLIPARDELGGDRNSQNDRYDSKYGGWRNITTNIPSQYRKDNVDVILKQTLIDSGVESGIPTNTHPNGFDAFGVSKIGVQGTALQTSGSGTANLRFNFEWDDNPDDWDTALGQVIIGDVGGSIVFSRDTDDEDGDENKTLFGVSSGLYRASIRGNKGGFEVKNNNQRLCFKDGDGDDCNADLRITNTTGGITAKFTRDGDLRITGSGVGNVEFNFEYDDDPDNAGLAIESISFSNSEGLIFIQTPGQREGSQQESLEVTAGATFPVTIQDNSGGYEVVNNGKKIKFFDRDGKDTNASLEVTVEAQNTIENDSYWSDRGNALAAWVNPEVCTLPQRVQKVTYRVNIAQADEYNFEFACDDVAQLFFEEETVPALDIEGGIFRGGALSTPYNYQRNLSAGIIEFTVRCTNSAAGYIDGDGDPFGGAYEWALNPGGWYIRICRGGQCIGGDNTAPWVPSFPWHTWNNFMNTYAVWPSATDPNPGVYQSASWTFNVPSTGNYVLRTNADDTATFVVDGVTIGTTTGFQGPVIEYPLNNFSSGPHTLTVSALNVTNANGTNINWEQNPAGVAWTIEGINGNVDATFNNQGGLVVTGDGTGVIQFEFEWDDNPGDAGQALGTFSIPGIGLSFTQTSGVEEGSDSASATAKAGTYNANINNNTGGFDVTNSGKRINFRDRDGDDNNAILRIVGSSQQNVIIASSLDTSSGNGNIIWTTRDATGYEYYEVT</sequence>
<dbReference type="OrthoDB" id="5610at10239"/>
<dbReference type="Proteomes" id="UP000033010">
    <property type="component" value="Segment"/>
</dbReference>
<name>A0A0E3FBD0_9CAUD</name>
<dbReference type="GeneID" id="24171833"/>
<proteinExistence type="predicted"/>
<gene>
    <name evidence="1" type="ORF">Syn7803US105_203</name>
</gene>
<dbReference type="EMBL" id="KJ019071">
    <property type="protein sequence ID" value="AIX24547.1"/>
    <property type="molecule type" value="Genomic_DNA"/>
</dbReference>
<dbReference type="KEGG" id="vg:24171833"/>
<keyword evidence="2" id="KW-1185">Reference proteome</keyword>
<accession>A0A0E3FBD0</accession>
<dbReference type="RefSeq" id="YP_009133763.1">
    <property type="nucleotide sequence ID" value="NC_026924.1"/>
</dbReference>
<reference evidence="1 2" key="1">
    <citation type="submission" date="2013-12" db="EMBL/GenBank/DDBJ databases">
        <title>Ecological redundancy of diverse viral populations within a natural community.</title>
        <authorList>
            <person name="Gregory A.C."/>
            <person name="LaButti K."/>
            <person name="Copeland A."/>
            <person name="Woyke T."/>
            <person name="Sullivan M.B."/>
        </authorList>
    </citation>
    <scope>NUCLEOTIDE SEQUENCE [LARGE SCALE GENOMIC DNA]</scope>
    <source>
        <strain evidence="1">Syn7803US105</strain>
    </source>
</reference>
<evidence type="ECO:0000313" key="1">
    <source>
        <dbReference type="EMBL" id="AIX24547.1"/>
    </source>
</evidence>
<protein>
    <submittedName>
        <fullName evidence="1">PA14 domain-containing protein</fullName>
    </submittedName>
</protein>
<evidence type="ECO:0000313" key="2">
    <source>
        <dbReference type="Proteomes" id="UP000033010"/>
    </source>
</evidence>